<evidence type="ECO:0000313" key="1">
    <source>
        <dbReference type="EMBL" id="KAI4826139.1"/>
    </source>
</evidence>
<reference evidence="1" key="1">
    <citation type="submission" date="2022-05" db="EMBL/GenBank/DDBJ databases">
        <title>Chromosome-level genome of Chaenocephalus aceratus.</title>
        <authorList>
            <person name="Park H."/>
        </authorList>
    </citation>
    <scope>NUCLEOTIDE SEQUENCE</scope>
    <source>
        <strain evidence="1">KU_202001</strain>
    </source>
</reference>
<comment type="caution">
    <text evidence="1">The sequence shown here is derived from an EMBL/GenBank/DDBJ whole genome shotgun (WGS) entry which is preliminary data.</text>
</comment>
<protein>
    <submittedName>
        <fullName evidence="1">Uncharacterized protein</fullName>
    </submittedName>
</protein>
<name>A0ACB9XIR4_CHAAC</name>
<proteinExistence type="predicted"/>
<feature type="non-terminal residue" evidence="1">
    <location>
        <position position="83"/>
    </location>
</feature>
<sequence length="83" mass="9140">RNLPVAHTGKEWLLRCEQAVAMLGSNHRAGHTNISSLSHSPPLPPHPRVSLSKTIVPIPAQTLPTLFPTLTHLQALWTKQLLD</sequence>
<keyword evidence="2" id="KW-1185">Reference proteome</keyword>
<evidence type="ECO:0000313" key="2">
    <source>
        <dbReference type="Proteomes" id="UP001057452"/>
    </source>
</evidence>
<gene>
    <name evidence="1" type="ORF">KUCAC02_021786</name>
</gene>
<accession>A0ACB9XIR4</accession>
<organism evidence="1 2">
    <name type="scientific">Chaenocephalus aceratus</name>
    <name type="common">Blackfin icefish</name>
    <name type="synonym">Chaenichthys aceratus</name>
    <dbReference type="NCBI Taxonomy" id="36190"/>
    <lineage>
        <taxon>Eukaryota</taxon>
        <taxon>Metazoa</taxon>
        <taxon>Chordata</taxon>
        <taxon>Craniata</taxon>
        <taxon>Vertebrata</taxon>
        <taxon>Euteleostomi</taxon>
        <taxon>Actinopterygii</taxon>
        <taxon>Neopterygii</taxon>
        <taxon>Teleostei</taxon>
        <taxon>Neoteleostei</taxon>
        <taxon>Acanthomorphata</taxon>
        <taxon>Eupercaria</taxon>
        <taxon>Perciformes</taxon>
        <taxon>Notothenioidei</taxon>
        <taxon>Channichthyidae</taxon>
        <taxon>Chaenocephalus</taxon>
    </lineage>
</organism>
<dbReference type="Proteomes" id="UP001057452">
    <property type="component" value="Chromosome 6"/>
</dbReference>
<dbReference type="EMBL" id="CM043790">
    <property type="protein sequence ID" value="KAI4826139.1"/>
    <property type="molecule type" value="Genomic_DNA"/>
</dbReference>
<feature type="non-terminal residue" evidence="1">
    <location>
        <position position="1"/>
    </location>
</feature>